<reference evidence="2 3" key="1">
    <citation type="journal article" date="2017" name="MBio">
        <title>Type VI secretion-mediated competition in the bee gut microbiome.</title>
        <authorList>
            <person name="Steele M.I."/>
            <person name="Kwong W.K."/>
            <person name="Powell J.E."/>
            <person name="Whiteley M."/>
            <person name="Moran N.A."/>
        </authorList>
    </citation>
    <scope>NUCLEOTIDE SEQUENCE [LARGE SCALE GENOMIC DNA]</scope>
    <source>
        <strain evidence="2 3">App2-2</strain>
    </source>
</reference>
<evidence type="ECO:0000313" key="2">
    <source>
        <dbReference type="EMBL" id="PIT13711.1"/>
    </source>
</evidence>
<gene>
    <name evidence="2" type="ORF">BGI32_08895</name>
</gene>
<organism evidence="2 3">
    <name type="scientific">Snodgrassella alvi</name>
    <dbReference type="NCBI Taxonomy" id="1196083"/>
    <lineage>
        <taxon>Bacteria</taxon>
        <taxon>Pseudomonadati</taxon>
        <taxon>Pseudomonadota</taxon>
        <taxon>Betaproteobacteria</taxon>
        <taxon>Neisseriales</taxon>
        <taxon>Neisseriaceae</taxon>
        <taxon>Snodgrassella</taxon>
    </lineage>
</organism>
<dbReference type="Proteomes" id="UP000231293">
    <property type="component" value="Unassembled WGS sequence"/>
</dbReference>
<protein>
    <submittedName>
        <fullName evidence="2">Uncharacterized protein</fullName>
    </submittedName>
</protein>
<feature type="transmembrane region" description="Helical" evidence="1">
    <location>
        <begin position="78"/>
        <end position="102"/>
    </location>
</feature>
<feature type="transmembrane region" description="Helical" evidence="1">
    <location>
        <begin position="41"/>
        <end position="66"/>
    </location>
</feature>
<accession>A0A2N9WSE2</accession>
<evidence type="ECO:0000256" key="1">
    <source>
        <dbReference type="SAM" id="Phobius"/>
    </source>
</evidence>
<keyword evidence="1" id="KW-0472">Membrane</keyword>
<feature type="transmembrane region" description="Helical" evidence="1">
    <location>
        <begin position="16"/>
        <end position="34"/>
    </location>
</feature>
<name>A0A2N9WSE2_9NEIS</name>
<dbReference type="AlphaFoldDB" id="A0A2N9WSE2"/>
<comment type="caution">
    <text evidence="2">The sequence shown here is derived from an EMBL/GenBank/DDBJ whole genome shotgun (WGS) entry which is preliminary data.</text>
</comment>
<feature type="transmembrane region" description="Helical" evidence="1">
    <location>
        <begin position="153"/>
        <end position="174"/>
    </location>
</feature>
<keyword evidence="1" id="KW-1133">Transmembrane helix</keyword>
<feature type="transmembrane region" description="Helical" evidence="1">
    <location>
        <begin position="114"/>
        <end position="133"/>
    </location>
</feature>
<proteinExistence type="predicted"/>
<sequence>MAVAVYLMLFDTPAKGIVDVAVTLAAACLFDAYFAQTVVGIVMIVLGGADGLFGLGSAVLIIAVVVPSEMQELVTANQVVIAVVFSVFAVQQVGGGIVLQGFPVSLITTAFDSAGVIIAVIGLSVFAVFFAYQSVEVVVLVAAFDEDIGQNRILIALYLFALQTAVAVVFELGVQASLGA</sequence>
<dbReference type="EMBL" id="MDVB01000095">
    <property type="protein sequence ID" value="PIT13711.1"/>
    <property type="molecule type" value="Genomic_DNA"/>
</dbReference>
<keyword evidence="1" id="KW-0812">Transmembrane</keyword>
<evidence type="ECO:0000313" key="3">
    <source>
        <dbReference type="Proteomes" id="UP000231293"/>
    </source>
</evidence>